<evidence type="ECO:0000256" key="1">
    <source>
        <dbReference type="ARBA" id="ARBA00001974"/>
    </source>
</evidence>
<evidence type="ECO:0000313" key="16">
    <source>
        <dbReference type="Proteomes" id="UP001159257"/>
    </source>
</evidence>
<dbReference type="Pfam" id="PF02770">
    <property type="entry name" value="Acyl-CoA_dh_M"/>
    <property type="match status" value="1"/>
</dbReference>
<feature type="domain" description="Acyl-CoA dehydrogenase/oxidase C-terminal" evidence="12">
    <location>
        <begin position="236"/>
        <end position="384"/>
    </location>
</feature>
<evidence type="ECO:0000259" key="14">
    <source>
        <dbReference type="Pfam" id="PF02771"/>
    </source>
</evidence>
<keyword evidence="7 11" id="KW-0274">FAD</keyword>
<feature type="domain" description="Acyl-CoA oxidase/dehydrogenase middle" evidence="13">
    <location>
        <begin position="129"/>
        <end position="223"/>
    </location>
</feature>
<sequence length="388" mass="42278">MISAYSELNFGLGDTLDMLREQVNSFAAQEIAPRAEAIDQENAFPNDLWRKFGDMGLLGITVKEQWGGVEMGYLAHVIAMEEISRASASVGLSYGAHSNLCVNQIHRNGNDEQRAKYLPKLISGEHIGALAMSEPNAGSDVVSMKLTARDAGDHYVLNGNKMWITNGPDANVYVIYAKTDPAAGPKGITAFIVERETEGFTQAQKLDKLGMRGSNTCELVFQDAKVPKENILGELNGGVKVLMSGLDYERLVLSGGPLGIMQAAMDIVVPYIRDRKQFGQSIGEFELVQGKIADMYTQMNAAKSYVYMVAQAADRGETTRKDAAGAILYSAEMATKVALDAIQLLGGNGYINEFPTGRLLRDAKLYEIGAGTSEIRRMLIGRELFLNK</sequence>
<dbReference type="Gene3D" id="1.10.540.10">
    <property type="entry name" value="Acyl-CoA dehydrogenase/oxidase, N-terminal domain"/>
    <property type="match status" value="1"/>
</dbReference>
<evidence type="ECO:0000256" key="7">
    <source>
        <dbReference type="ARBA" id="ARBA00022827"/>
    </source>
</evidence>
<comment type="caution">
    <text evidence="15">The sequence shown here is derived from an EMBL/GenBank/DDBJ whole genome shotgun (WGS) entry which is preliminary data.</text>
</comment>
<dbReference type="InterPro" id="IPR009075">
    <property type="entry name" value="AcylCo_DH/oxidase_C"/>
</dbReference>
<dbReference type="EC" id="1.3.8.4" evidence="4"/>
<comment type="similarity">
    <text evidence="3 11">Belongs to the acyl-CoA dehydrogenase family.</text>
</comment>
<evidence type="ECO:0000256" key="11">
    <source>
        <dbReference type="RuleBase" id="RU362125"/>
    </source>
</evidence>
<keyword evidence="6 11" id="KW-0285">Flavoprotein</keyword>
<evidence type="ECO:0000256" key="10">
    <source>
        <dbReference type="ARBA" id="ARBA00052875"/>
    </source>
</evidence>
<dbReference type="PANTHER" id="PTHR43884">
    <property type="entry name" value="ACYL-COA DEHYDROGENASE"/>
    <property type="match status" value="1"/>
</dbReference>
<dbReference type="Gene3D" id="2.40.110.10">
    <property type="entry name" value="Butyryl-CoA Dehydrogenase, subunit A, domain 2"/>
    <property type="match status" value="1"/>
</dbReference>
<evidence type="ECO:0000256" key="4">
    <source>
        <dbReference type="ARBA" id="ARBA00012044"/>
    </source>
</evidence>
<dbReference type="SUPFAM" id="SSF56645">
    <property type="entry name" value="Acyl-CoA dehydrogenase NM domain-like"/>
    <property type="match status" value="1"/>
</dbReference>
<dbReference type="EMBL" id="FXWV01000001">
    <property type="protein sequence ID" value="SMR69212.1"/>
    <property type="molecule type" value="Genomic_DNA"/>
</dbReference>
<evidence type="ECO:0000256" key="6">
    <source>
        <dbReference type="ARBA" id="ARBA00022630"/>
    </source>
</evidence>
<reference evidence="15 16" key="1">
    <citation type="submission" date="2017-05" db="EMBL/GenBank/DDBJ databases">
        <authorList>
            <person name="Varghese N."/>
            <person name="Submissions S."/>
        </authorList>
    </citation>
    <scope>NUCLEOTIDE SEQUENCE [LARGE SCALE GENOMIC DNA]</scope>
    <source>
        <strain evidence="15 16">CGMCC 1.7287</strain>
    </source>
</reference>
<dbReference type="Pfam" id="PF02771">
    <property type="entry name" value="Acyl-CoA_dh_N"/>
    <property type="match status" value="1"/>
</dbReference>
<keyword evidence="8" id="KW-0809">Transit peptide</keyword>
<dbReference type="InterPro" id="IPR006091">
    <property type="entry name" value="Acyl-CoA_Oxase/DH_mid-dom"/>
</dbReference>
<dbReference type="InterPro" id="IPR013786">
    <property type="entry name" value="AcylCoA_DH/ox_N"/>
</dbReference>
<dbReference type="InterPro" id="IPR009100">
    <property type="entry name" value="AcylCoA_DH/oxidase_NM_dom_sf"/>
</dbReference>
<dbReference type="PIRSF" id="PIRSF016578">
    <property type="entry name" value="HsaA"/>
    <property type="match status" value="1"/>
</dbReference>
<comment type="catalytic activity">
    <reaction evidence="10">
        <text>3-methylbutanoyl-CoA + oxidized [electron-transfer flavoprotein] + H(+) = 3-methylbut-2-enoyl-CoA + reduced [electron-transfer flavoprotein]</text>
        <dbReference type="Rhea" id="RHEA:12276"/>
        <dbReference type="Rhea" id="RHEA-COMP:10685"/>
        <dbReference type="Rhea" id="RHEA-COMP:10686"/>
        <dbReference type="ChEBI" id="CHEBI:15378"/>
        <dbReference type="ChEBI" id="CHEBI:57344"/>
        <dbReference type="ChEBI" id="CHEBI:57345"/>
        <dbReference type="ChEBI" id="CHEBI:57692"/>
        <dbReference type="ChEBI" id="CHEBI:58307"/>
        <dbReference type="EC" id="1.3.8.4"/>
    </reaction>
</comment>
<name>A0ABY1RW02_9GAMM</name>
<keyword evidence="9 11" id="KW-0560">Oxidoreductase</keyword>
<organism evidence="15 16">
    <name type="scientific">Marinobacterium sediminicola</name>
    <dbReference type="NCBI Taxonomy" id="518898"/>
    <lineage>
        <taxon>Bacteria</taxon>
        <taxon>Pseudomonadati</taxon>
        <taxon>Pseudomonadota</taxon>
        <taxon>Gammaproteobacteria</taxon>
        <taxon>Oceanospirillales</taxon>
        <taxon>Oceanospirillaceae</taxon>
        <taxon>Marinobacterium</taxon>
    </lineage>
</organism>
<dbReference type="InterPro" id="IPR006089">
    <property type="entry name" value="Acyl-CoA_DH_CS"/>
</dbReference>
<dbReference type="Gene3D" id="1.20.140.10">
    <property type="entry name" value="Butyryl-CoA Dehydrogenase, subunit A, domain 3"/>
    <property type="match status" value="1"/>
</dbReference>
<dbReference type="PROSITE" id="PS00072">
    <property type="entry name" value="ACYL_COA_DH_1"/>
    <property type="match status" value="1"/>
</dbReference>
<evidence type="ECO:0000256" key="9">
    <source>
        <dbReference type="ARBA" id="ARBA00023002"/>
    </source>
</evidence>
<dbReference type="Pfam" id="PF00441">
    <property type="entry name" value="Acyl-CoA_dh_1"/>
    <property type="match status" value="1"/>
</dbReference>
<dbReference type="InterPro" id="IPR036250">
    <property type="entry name" value="AcylCo_DH-like_C"/>
</dbReference>
<dbReference type="InterPro" id="IPR046373">
    <property type="entry name" value="Acyl-CoA_Oxase/DH_mid-dom_sf"/>
</dbReference>
<proteinExistence type="inferred from homology"/>
<dbReference type="InterPro" id="IPR034183">
    <property type="entry name" value="IVD"/>
</dbReference>
<evidence type="ECO:0000256" key="3">
    <source>
        <dbReference type="ARBA" id="ARBA00009347"/>
    </source>
</evidence>
<accession>A0ABY1RW02</accession>
<dbReference type="PANTHER" id="PTHR43884:SF12">
    <property type="entry name" value="ISOVALERYL-COA DEHYDROGENASE, MITOCHONDRIAL-RELATED"/>
    <property type="match status" value="1"/>
</dbReference>
<dbReference type="InterPro" id="IPR037069">
    <property type="entry name" value="AcylCoA_DH/ox_N_sf"/>
</dbReference>
<evidence type="ECO:0000256" key="8">
    <source>
        <dbReference type="ARBA" id="ARBA00022946"/>
    </source>
</evidence>
<comment type="cofactor">
    <cofactor evidence="1 11">
        <name>FAD</name>
        <dbReference type="ChEBI" id="CHEBI:57692"/>
    </cofactor>
</comment>
<dbReference type="RefSeq" id="WP_239042057.1">
    <property type="nucleotide sequence ID" value="NZ_BAAAEY010000002.1"/>
</dbReference>
<dbReference type="Proteomes" id="UP001159257">
    <property type="component" value="Unassembled WGS sequence"/>
</dbReference>
<comment type="pathway">
    <text evidence="2">Amino-acid degradation; L-leucine degradation; (S)-3-hydroxy-3-methylglutaryl-CoA from 3-isovaleryl-CoA: step 1/3.</text>
</comment>
<protein>
    <recommendedName>
        <fullName evidence="5">Isovaleryl-CoA dehydrogenase, mitochondrial</fullName>
        <ecNumber evidence="4">1.3.8.4</ecNumber>
    </recommendedName>
</protein>
<evidence type="ECO:0000256" key="5">
    <source>
        <dbReference type="ARBA" id="ARBA00018258"/>
    </source>
</evidence>
<evidence type="ECO:0000256" key="2">
    <source>
        <dbReference type="ARBA" id="ARBA00004898"/>
    </source>
</evidence>
<evidence type="ECO:0000259" key="13">
    <source>
        <dbReference type="Pfam" id="PF02770"/>
    </source>
</evidence>
<keyword evidence="16" id="KW-1185">Reference proteome</keyword>
<evidence type="ECO:0000313" key="15">
    <source>
        <dbReference type="EMBL" id="SMR69212.1"/>
    </source>
</evidence>
<dbReference type="PROSITE" id="PS00073">
    <property type="entry name" value="ACYL_COA_DH_2"/>
    <property type="match status" value="1"/>
</dbReference>
<dbReference type="SUPFAM" id="SSF47203">
    <property type="entry name" value="Acyl-CoA dehydrogenase C-terminal domain-like"/>
    <property type="match status" value="1"/>
</dbReference>
<evidence type="ECO:0000259" key="12">
    <source>
        <dbReference type="Pfam" id="PF00441"/>
    </source>
</evidence>
<dbReference type="CDD" id="cd01156">
    <property type="entry name" value="IVD"/>
    <property type="match status" value="1"/>
</dbReference>
<gene>
    <name evidence="15" type="ORF">SAMN04487964_101180</name>
</gene>
<feature type="domain" description="Acyl-CoA dehydrogenase/oxidase N-terminal" evidence="14">
    <location>
        <begin position="15"/>
        <end position="125"/>
    </location>
</feature>